<reference evidence="4 5" key="1">
    <citation type="submission" date="2018-02" db="EMBL/GenBank/DDBJ databases">
        <title>Genomic Encyclopedia of Archaeal and Bacterial Type Strains, Phase II (KMG-II): from individual species to whole genera.</title>
        <authorList>
            <person name="Goeker M."/>
        </authorList>
    </citation>
    <scope>NUCLEOTIDE SEQUENCE [LARGE SCALE GENOMIC DNA]</scope>
    <source>
        <strain evidence="4 5">DSM 21165</strain>
    </source>
</reference>
<dbReference type="Gene3D" id="1.50.10.10">
    <property type="match status" value="1"/>
</dbReference>
<dbReference type="InterPro" id="IPR024462">
    <property type="entry name" value="GH116_N"/>
</dbReference>
<sequence>MRIKFSLLLIALVLVSSAQAQTINDAKVKSVVKQTEQTKSNDWPVLTTYNQSHIAKIAMPIGGIGTGTVALGGRGDLRDWEIMNTAAKGYIPTSEKLRYIGPFFAFYTKTADGKKDTRVLEGPLDYSLYEGAFGSPTVNHGFPRFESCSFNAAYPFGQVLLSDKKVPLDVRIKAFNPLIPGDANASGIPIAVITYELTNTTDKPVFASVCANMPNFIGEDGSVREPKGRGNALIPVGAKENKNVFRKNKNAQGIYMSSEGVAKNAEAWGTMALSTSSNENVTYRTSWGKEVWGNSRLDFWDDYSVDGRIDNREHNGEDRPMASMAVEVSVPANTSREVTFYLTWHFPNRETWTPADDGLDNMLTNYYTTQYKDAWDVVEKTMPQLPNLENKTKEFVNAFANSDLPKVVKEAALYNTSTLRTQTCFRTADGHFYGWEGTSNTKGVCHGNCTHVWNYDQATPFLFGELARSMREIEFAHATDDKGMMSFRVNLPLERANEFGRPAADGQLGAIMKMYRDWQMSGDNELLKKLWPKVKKAMEFCWIKGGWDPNKDGVMDGCQHNTMDVQYFGPNPQMGIWYLGALKAASKMADFSGDKKFAKTCNTLFKKGSKWMDENLFNGEYYVHHIEPPKSREDIAAPLLKGLESKDLENPAYQLGKGCLVDQLVGQFMAHICDLGYLTNQENIKTTLNSIMKYNYRDDSSSGFNNMRSFVLGDEKSLVMASYPGERPLYPFPYFTEAMTGFEYTAAIGMMYEGQTENGLTNIKNIRDRYDGLKRNPFNEAECGNNYARAMASWGAVIALSGFHYSAVEKSIQFTATPGNYFWSNGTQYGTVDIKDKGKTKSVTFMVHSGELSLKSIKLKDFGGLSFKSEKTLKKGDTETFVISN</sequence>
<dbReference type="InterPro" id="IPR006775">
    <property type="entry name" value="GH116_catalytic"/>
</dbReference>
<dbReference type="GO" id="GO:0004553">
    <property type="term" value="F:hydrolase activity, hydrolyzing O-glycosyl compounds"/>
    <property type="evidence" value="ECO:0007669"/>
    <property type="project" value="InterPro"/>
</dbReference>
<feature type="domain" description="Glycosyl-hydrolase family 116 catalytic region" evidence="2">
    <location>
        <begin position="505"/>
        <end position="794"/>
    </location>
</feature>
<dbReference type="PANTHER" id="PTHR12654:SF0">
    <property type="entry name" value="NON-LYSOSOMAL GLUCOSYLCERAMIDASE"/>
    <property type="match status" value="1"/>
</dbReference>
<protein>
    <submittedName>
        <fullName evidence="4">Uncharacterized protein (DUF608 family)</fullName>
    </submittedName>
</protein>
<dbReference type="Pfam" id="PF04685">
    <property type="entry name" value="DUF608"/>
    <property type="match status" value="1"/>
</dbReference>
<comment type="caution">
    <text evidence="4">The sequence shown here is derived from an EMBL/GenBank/DDBJ whole genome shotgun (WGS) entry which is preliminary data.</text>
</comment>
<proteinExistence type="predicted"/>
<keyword evidence="1" id="KW-0732">Signal</keyword>
<dbReference type="SUPFAM" id="SSF48208">
    <property type="entry name" value="Six-hairpin glycosidases"/>
    <property type="match status" value="1"/>
</dbReference>
<feature type="domain" description="Glycosyl-hydrolase family 116 N-terminal" evidence="3">
    <location>
        <begin position="58"/>
        <end position="385"/>
    </location>
</feature>
<evidence type="ECO:0000259" key="3">
    <source>
        <dbReference type="Pfam" id="PF12215"/>
    </source>
</evidence>
<evidence type="ECO:0000256" key="1">
    <source>
        <dbReference type="SAM" id="SignalP"/>
    </source>
</evidence>
<accession>A0A362X7D1</accession>
<gene>
    <name evidence="4" type="ORF">CLV33_104209</name>
</gene>
<dbReference type="Proteomes" id="UP000251545">
    <property type="component" value="Unassembled WGS sequence"/>
</dbReference>
<dbReference type="EMBL" id="PVEO01000004">
    <property type="protein sequence ID" value="PQV49002.1"/>
    <property type="molecule type" value="Genomic_DNA"/>
</dbReference>
<dbReference type="InterPro" id="IPR012341">
    <property type="entry name" value="6hp_glycosidase-like_sf"/>
</dbReference>
<name>A0A362X7D1_9FLAO</name>
<dbReference type="GO" id="GO:0005975">
    <property type="term" value="P:carbohydrate metabolic process"/>
    <property type="evidence" value="ECO:0007669"/>
    <property type="project" value="InterPro"/>
</dbReference>
<feature type="chain" id="PRO_5016951679" evidence="1">
    <location>
        <begin position="21"/>
        <end position="885"/>
    </location>
</feature>
<dbReference type="InterPro" id="IPR052566">
    <property type="entry name" value="Non-lysos_glucosylceramidase"/>
</dbReference>
<feature type="signal peptide" evidence="1">
    <location>
        <begin position="1"/>
        <end position="20"/>
    </location>
</feature>
<dbReference type="Pfam" id="PF12215">
    <property type="entry name" value="Glyco_hydr_116N"/>
    <property type="match status" value="1"/>
</dbReference>
<dbReference type="InterPro" id="IPR008928">
    <property type="entry name" value="6-hairpin_glycosidase_sf"/>
</dbReference>
<dbReference type="AlphaFoldDB" id="A0A362X7D1"/>
<evidence type="ECO:0000313" key="4">
    <source>
        <dbReference type="EMBL" id="PQV49002.1"/>
    </source>
</evidence>
<organism evidence="4 5">
    <name type="scientific">Jejuia pallidilutea</name>
    <dbReference type="NCBI Taxonomy" id="504487"/>
    <lineage>
        <taxon>Bacteria</taxon>
        <taxon>Pseudomonadati</taxon>
        <taxon>Bacteroidota</taxon>
        <taxon>Flavobacteriia</taxon>
        <taxon>Flavobacteriales</taxon>
        <taxon>Flavobacteriaceae</taxon>
        <taxon>Jejuia</taxon>
    </lineage>
</organism>
<dbReference type="RefSeq" id="WP_105473603.1">
    <property type="nucleotide sequence ID" value="NZ_PVEO01000004.1"/>
</dbReference>
<evidence type="ECO:0000259" key="2">
    <source>
        <dbReference type="Pfam" id="PF04685"/>
    </source>
</evidence>
<evidence type="ECO:0000313" key="5">
    <source>
        <dbReference type="Proteomes" id="UP000251545"/>
    </source>
</evidence>
<dbReference type="PANTHER" id="PTHR12654">
    <property type="entry name" value="BILE ACID BETA-GLUCOSIDASE-RELATED"/>
    <property type="match status" value="1"/>
</dbReference>